<protein>
    <submittedName>
        <fullName evidence="1">Uncharacterized protein</fullName>
    </submittedName>
</protein>
<accession>A0AA39P416</accession>
<proteinExistence type="predicted"/>
<sequence>MTCCDIPETATMIPATSDIVSGALPVNAGPVSVDSLVTTAAPGHNPTKAKIPVPPRKVWKGQDTETRKICENEQWVKWESIANKIEAIQEHYHEQLQEVGAKYGLSFKTVVNYVLYSSWYKKQHAPSLYLVKVSAKAEEVNKNKAIGDRVHLDDICRMIKDEEDVPEYEGMMKEEESALLDHLLEK</sequence>
<comment type="caution">
    <text evidence="1">The sequence shown here is derived from an EMBL/GenBank/DDBJ whole genome shotgun (WGS) entry which is preliminary data.</text>
</comment>
<dbReference type="Proteomes" id="UP001175228">
    <property type="component" value="Unassembled WGS sequence"/>
</dbReference>
<keyword evidence="2" id="KW-1185">Reference proteome</keyword>
<evidence type="ECO:0000313" key="2">
    <source>
        <dbReference type="Proteomes" id="UP001175228"/>
    </source>
</evidence>
<reference evidence="1" key="1">
    <citation type="submission" date="2023-06" db="EMBL/GenBank/DDBJ databases">
        <authorList>
            <consortium name="Lawrence Berkeley National Laboratory"/>
            <person name="Ahrendt S."/>
            <person name="Sahu N."/>
            <person name="Indic B."/>
            <person name="Wong-Bajracharya J."/>
            <person name="Merenyi Z."/>
            <person name="Ke H.-M."/>
            <person name="Monk M."/>
            <person name="Kocsube S."/>
            <person name="Drula E."/>
            <person name="Lipzen A."/>
            <person name="Balint B."/>
            <person name="Henrissat B."/>
            <person name="Andreopoulos B."/>
            <person name="Martin F.M."/>
            <person name="Harder C.B."/>
            <person name="Rigling D."/>
            <person name="Ford K.L."/>
            <person name="Foster G.D."/>
            <person name="Pangilinan J."/>
            <person name="Papanicolaou A."/>
            <person name="Barry K."/>
            <person name="LaButti K."/>
            <person name="Viragh M."/>
            <person name="Koriabine M."/>
            <person name="Yan M."/>
            <person name="Riley R."/>
            <person name="Champramary S."/>
            <person name="Plett K.L."/>
            <person name="Tsai I.J."/>
            <person name="Slot J."/>
            <person name="Sipos G."/>
            <person name="Plett J."/>
            <person name="Nagy L.G."/>
            <person name="Grigoriev I.V."/>
        </authorList>
    </citation>
    <scope>NUCLEOTIDE SEQUENCE</scope>
    <source>
        <strain evidence="1">HWK02</strain>
    </source>
</reference>
<name>A0AA39P416_9AGAR</name>
<organism evidence="1 2">
    <name type="scientific">Armillaria luteobubalina</name>
    <dbReference type="NCBI Taxonomy" id="153913"/>
    <lineage>
        <taxon>Eukaryota</taxon>
        <taxon>Fungi</taxon>
        <taxon>Dikarya</taxon>
        <taxon>Basidiomycota</taxon>
        <taxon>Agaricomycotina</taxon>
        <taxon>Agaricomycetes</taxon>
        <taxon>Agaricomycetidae</taxon>
        <taxon>Agaricales</taxon>
        <taxon>Marasmiineae</taxon>
        <taxon>Physalacriaceae</taxon>
        <taxon>Armillaria</taxon>
    </lineage>
</organism>
<dbReference type="AlphaFoldDB" id="A0AA39P416"/>
<gene>
    <name evidence="1" type="ORF">EDD18DRAFT_1114818</name>
</gene>
<dbReference type="EMBL" id="JAUEPU010000113">
    <property type="protein sequence ID" value="KAK0477166.1"/>
    <property type="molecule type" value="Genomic_DNA"/>
</dbReference>
<evidence type="ECO:0000313" key="1">
    <source>
        <dbReference type="EMBL" id="KAK0477166.1"/>
    </source>
</evidence>